<name>A0AAU9XWI2_9CNID</name>
<dbReference type="AlphaFoldDB" id="A0AAU9XWI2"/>
<dbReference type="EMBL" id="CALNXJ010000073">
    <property type="protein sequence ID" value="CAH3159913.1"/>
    <property type="molecule type" value="Genomic_DNA"/>
</dbReference>
<dbReference type="InterPro" id="IPR013783">
    <property type="entry name" value="Ig-like_fold"/>
</dbReference>
<dbReference type="SUPFAM" id="SSF81296">
    <property type="entry name" value="E set domains"/>
    <property type="match status" value="1"/>
</dbReference>
<sequence>MDFSPISSLKKTNQANKYDDFRREWVRQRRARMDWQAIINPCHDNMAWGKVKAGWEKPNRTNASTSEIIFQDIRPAGEYSKIFIQSKTSDNITKVIGGDFWRVYVRGPANIAATLFDHNNGTYEALFLIMEPGIYQLLIYLDYSLCDGFKDPPRDWFIQGNVQGKGQREGLLGPLDDYLFQPLQSGRPLEINVTKAETNFSLDDKLHSLESCSSTCNNLWDGFGRWKNDKWRPYLEESYNWSLPANYSSSGTLWVYGDSLAVRLHLSVSSRALCRKLYLKCKHSYNWLYPIINEQQSKTENDNLDFRAGEVLKAIRNVLNTNELQQPSSVLLLNLGLHYTTNINFTTFQKLIGEVINLLKETQVNLQGKEVPKYKAKIIWKSTTALCKHNGAILNPTNNRFLTPQRVLLFSAYAMSAMCQAGFDVIDVYPMTDSYPGGTVANDVVHYPNKVFNTLETLLENYKANRNQRIGTDDSKRRIGRCTS</sequence>
<evidence type="ECO:0000313" key="2">
    <source>
        <dbReference type="Proteomes" id="UP001159428"/>
    </source>
</evidence>
<dbReference type="Proteomes" id="UP001159428">
    <property type="component" value="Unassembled WGS sequence"/>
</dbReference>
<protein>
    <submittedName>
        <fullName evidence="1">Uncharacterized protein</fullName>
    </submittedName>
</protein>
<organism evidence="1 2">
    <name type="scientific">Pocillopora meandrina</name>
    <dbReference type="NCBI Taxonomy" id="46732"/>
    <lineage>
        <taxon>Eukaryota</taxon>
        <taxon>Metazoa</taxon>
        <taxon>Cnidaria</taxon>
        <taxon>Anthozoa</taxon>
        <taxon>Hexacorallia</taxon>
        <taxon>Scleractinia</taxon>
        <taxon>Astrocoeniina</taxon>
        <taxon>Pocilloporidae</taxon>
        <taxon>Pocillopora</taxon>
    </lineage>
</organism>
<accession>A0AAU9XWI2</accession>
<dbReference type="Gene3D" id="2.60.40.10">
    <property type="entry name" value="Immunoglobulins"/>
    <property type="match status" value="1"/>
</dbReference>
<keyword evidence="2" id="KW-1185">Reference proteome</keyword>
<evidence type="ECO:0000313" key="1">
    <source>
        <dbReference type="EMBL" id="CAH3159913.1"/>
    </source>
</evidence>
<reference evidence="1 2" key="1">
    <citation type="submission" date="2022-05" db="EMBL/GenBank/DDBJ databases">
        <authorList>
            <consortium name="Genoscope - CEA"/>
            <person name="William W."/>
        </authorList>
    </citation>
    <scope>NUCLEOTIDE SEQUENCE [LARGE SCALE GENOMIC DNA]</scope>
</reference>
<dbReference type="PANTHER" id="PTHR16165">
    <property type="entry name" value="NXPE FAMILY MEMBER"/>
    <property type="match status" value="1"/>
</dbReference>
<proteinExistence type="predicted"/>
<comment type="caution">
    <text evidence="1">The sequence shown here is derived from an EMBL/GenBank/DDBJ whole genome shotgun (WGS) entry which is preliminary data.</text>
</comment>
<gene>
    <name evidence="1" type="ORF">PMEA_00032182</name>
</gene>
<dbReference type="PANTHER" id="PTHR16165:SF5">
    <property type="entry name" value="NXPE FAMILY MEMBER 3"/>
    <property type="match status" value="1"/>
</dbReference>
<dbReference type="InterPro" id="IPR014756">
    <property type="entry name" value="Ig_E-set"/>
</dbReference>